<reference evidence="4" key="1">
    <citation type="submission" date="2010-11" db="EMBL/GenBank/DDBJ databases">
        <title>The complete genome of Desulfurococcus mucosus DSM 2162.</title>
        <authorList>
            <consortium name="US DOE Joint Genome Institute (JGI-PGF)"/>
            <person name="Lucas S."/>
            <person name="Copeland A."/>
            <person name="Lapidus A."/>
            <person name="Bruce D."/>
            <person name="Goodwin L."/>
            <person name="Pitluck S."/>
            <person name="Kyrpides N."/>
            <person name="Mavromatis K."/>
            <person name="Pagani I."/>
            <person name="Ivanova N."/>
            <person name="Ovchinnikova G."/>
            <person name="Chertkov O."/>
            <person name="Held B."/>
            <person name="Brettin T."/>
            <person name="Detter J.C."/>
            <person name="Tapia R."/>
            <person name="Han C."/>
            <person name="Land M."/>
            <person name="Hauser L."/>
            <person name="Markowitz V."/>
            <person name="Cheng J.-F."/>
            <person name="Hugenholtz P."/>
            <person name="Woyke T."/>
            <person name="Wu D."/>
            <person name="Wirth R."/>
            <person name="Bilek Y."/>
            <person name="Hader T."/>
            <person name="Klenk H.-P."/>
            <person name="Eisen J.A."/>
        </authorList>
    </citation>
    <scope>NUCLEOTIDE SEQUENCE [LARGE SCALE GENOMIC DNA]</scope>
    <source>
        <strain evidence="4">ATCC 35584 / DSM 2162 / JCM 9187 / O7/1</strain>
    </source>
</reference>
<dbReference type="GeneID" id="10152978"/>
<dbReference type="eggNOG" id="arCOG01817">
    <property type="taxonomic scope" value="Archaea"/>
</dbReference>
<feature type="domain" description="Bacterial type II secretion system protein E" evidence="2">
    <location>
        <begin position="180"/>
        <end position="405"/>
    </location>
</feature>
<dbReference type="InterPro" id="IPR027417">
    <property type="entry name" value="P-loop_NTPase"/>
</dbReference>
<gene>
    <name evidence="3" type="ordered locus">Desmu_0286</name>
</gene>
<accession>E8R7X9</accession>
<dbReference type="OrthoDB" id="33500at2157"/>
<dbReference type="KEGG" id="dmu:Desmu_0286"/>
<dbReference type="InterPro" id="IPR050921">
    <property type="entry name" value="T4SS_GSP_E_ATPase"/>
</dbReference>
<dbReference type="Gene3D" id="3.30.450.380">
    <property type="match status" value="1"/>
</dbReference>
<evidence type="ECO:0000259" key="2">
    <source>
        <dbReference type="Pfam" id="PF00437"/>
    </source>
</evidence>
<dbReference type="CDD" id="cd01130">
    <property type="entry name" value="VirB11-like_ATPase"/>
    <property type="match status" value="1"/>
</dbReference>
<dbReference type="HOGENOM" id="CLU_005379_2_2_2"/>
<keyword evidence="4" id="KW-1185">Reference proteome</keyword>
<dbReference type="STRING" id="765177.Desmu_0286"/>
<evidence type="ECO:0000256" key="1">
    <source>
        <dbReference type="ARBA" id="ARBA00006611"/>
    </source>
</evidence>
<comment type="similarity">
    <text evidence="1">Belongs to the GSP E family.</text>
</comment>
<dbReference type="EMBL" id="CP002363">
    <property type="protein sequence ID" value="ADV64605.1"/>
    <property type="molecule type" value="Genomic_DNA"/>
</dbReference>
<dbReference type="PANTHER" id="PTHR30486">
    <property type="entry name" value="TWITCHING MOTILITY PROTEIN PILT"/>
    <property type="match status" value="1"/>
</dbReference>
<dbReference type="SUPFAM" id="SSF52540">
    <property type="entry name" value="P-loop containing nucleoside triphosphate hydrolases"/>
    <property type="match status" value="1"/>
</dbReference>
<dbReference type="RefSeq" id="WP_013561827.1">
    <property type="nucleotide sequence ID" value="NC_014961.1"/>
</dbReference>
<protein>
    <submittedName>
        <fullName evidence="3">Type II secretion system protein E</fullName>
    </submittedName>
</protein>
<proteinExistence type="inferred from homology"/>
<dbReference type="Gene3D" id="3.40.50.300">
    <property type="entry name" value="P-loop containing nucleotide triphosphate hydrolases"/>
    <property type="match status" value="1"/>
</dbReference>
<evidence type="ECO:0000313" key="3">
    <source>
        <dbReference type="EMBL" id="ADV64605.1"/>
    </source>
</evidence>
<reference evidence="3 4" key="2">
    <citation type="journal article" date="2011" name="Stand. Genomic Sci.">
        <title>Complete genome sequence of Desulfurococcus mucosus type strain (O7/1).</title>
        <authorList>
            <person name="Wirth R."/>
            <person name="Chertkov O."/>
            <person name="Held B."/>
            <person name="Lapidus A."/>
            <person name="Nolan M."/>
            <person name="Lucas S."/>
            <person name="Hammon N."/>
            <person name="Deshpande S."/>
            <person name="Cheng J.F."/>
            <person name="Tapia R."/>
            <person name="Han C."/>
            <person name="Goodwin L."/>
            <person name="Pitluck S."/>
            <person name="Liolios K."/>
            <person name="Ioanna P."/>
            <person name="Ivanova N."/>
            <person name="Mavromatis K."/>
            <person name="Mikhailova N."/>
            <person name="Pati A."/>
            <person name="Chen A."/>
            <person name="Palaniappan K."/>
            <person name="Land M."/>
            <person name="Hauser L."/>
            <person name="Chang Y.J."/>
            <person name="Jeffries C.D."/>
            <person name="Bilek Y."/>
            <person name="Hader T."/>
            <person name="Rohde M."/>
            <person name="Spring S."/>
            <person name="Sikorski J."/>
            <person name="Goker M."/>
            <person name="Woyke T."/>
            <person name="Bristow J."/>
            <person name="Eisen J.A."/>
            <person name="Markowitz V."/>
            <person name="Hugenholtz P."/>
            <person name="Kyrpides N.C."/>
            <person name="Klenk H.P."/>
        </authorList>
    </citation>
    <scope>NUCLEOTIDE SEQUENCE [LARGE SCALE GENOMIC DNA]</scope>
    <source>
        <strain evidence="4">ATCC 35584 / DSM 2162 / JCM 9187 / O7/1</strain>
    </source>
</reference>
<sequence length="558" mass="64054">MKPRLKLPLPLKRGESGGKRVEEKAKILRESIAAIEELVQVTQRDPSWRVLDSYYIYKPFVKITIAETPKGPTYFVEEQGLDEEDRAALEKLYEILMDEIRPPQRREDLADLKGYVFKEVERISDKYREKLGMVGSRRLKLMYYIERNLLGYGVLDPIMKDPNIEDISCNGVSIPIFVWHRKYESIPTNIAFTGEEALNELIMKMAHMAGKHISIAYPILDAMLPEKHRVAATYSKEVSTKGPSFTIRKFREKPYSIVEVIEQGNIDAVTAAYLWMLLEHGKTFMIAGGTGTGKTTMLNALSMFIKPGMKIVTIEDTPELNLPHVNWVQLTSRETYVVGTQSLGTSVKLYDLVKLSLRYRPDYVIVGEVRGEEASVLFQAMATGHSGASTIHAETLDYAIKRLTSPPMNIPPTYMRLMNVFMHIQRVITRVEKGVVKVRRRITVVQEVEDYEKYRLISKWDPRTDKHVVNLGESMHLEDVAAKKGLDVEDVVEEVKRRAVVLEWMREEGIRDAWDVSRRIFDYYYEPKTVYEHAVKRLAEIRGTSTEKVSEELTSPQA</sequence>
<dbReference type="Pfam" id="PF00437">
    <property type="entry name" value="T2SSE"/>
    <property type="match status" value="1"/>
</dbReference>
<name>E8R7X9_DESM0</name>
<evidence type="ECO:0000313" key="4">
    <source>
        <dbReference type="Proteomes" id="UP000001068"/>
    </source>
</evidence>
<dbReference type="AlphaFoldDB" id="E8R7X9"/>
<dbReference type="InterPro" id="IPR001482">
    <property type="entry name" value="T2SS/T4SS_dom"/>
</dbReference>
<dbReference type="PANTHER" id="PTHR30486:SF6">
    <property type="entry name" value="TYPE IV PILUS RETRACTATION ATPASE PILT"/>
    <property type="match status" value="1"/>
</dbReference>
<dbReference type="Proteomes" id="UP000001068">
    <property type="component" value="Chromosome"/>
</dbReference>
<dbReference type="GO" id="GO:0016887">
    <property type="term" value="F:ATP hydrolysis activity"/>
    <property type="evidence" value="ECO:0007669"/>
    <property type="project" value="InterPro"/>
</dbReference>
<organism evidence="3 4">
    <name type="scientific">Desulfurococcus mucosus (strain ATCC 35584 / DSM 2162 / JCM 9187 / O7/1)</name>
    <dbReference type="NCBI Taxonomy" id="765177"/>
    <lineage>
        <taxon>Archaea</taxon>
        <taxon>Thermoproteota</taxon>
        <taxon>Thermoprotei</taxon>
        <taxon>Desulfurococcales</taxon>
        <taxon>Desulfurococcaceae</taxon>
        <taxon>Desulfurococcus</taxon>
    </lineage>
</organism>